<organism evidence="3 4">
    <name type="scientific">Aequorivita viscosa</name>
    <dbReference type="NCBI Taxonomy" id="797419"/>
    <lineage>
        <taxon>Bacteria</taxon>
        <taxon>Pseudomonadati</taxon>
        <taxon>Bacteroidota</taxon>
        <taxon>Flavobacteriia</taxon>
        <taxon>Flavobacteriales</taxon>
        <taxon>Flavobacteriaceae</taxon>
        <taxon>Aequorivita</taxon>
    </lineage>
</organism>
<feature type="domain" description="BPL/LPL catalytic" evidence="2">
    <location>
        <begin position="8"/>
        <end position="194"/>
    </location>
</feature>
<dbReference type="GO" id="GO:0004077">
    <property type="term" value="F:biotin--[biotin carboxyl-carrier protein] ligase activity"/>
    <property type="evidence" value="ECO:0007669"/>
    <property type="project" value="InterPro"/>
</dbReference>
<accession>A0A1M6HU15</accession>
<protein>
    <submittedName>
        <fullName evidence="3">BirA family transcriptional regulator, biotin operon repressor / biotin-[acetyl-CoA-carboxylase] ligase</fullName>
    </submittedName>
</protein>
<evidence type="ECO:0000256" key="1">
    <source>
        <dbReference type="ARBA" id="ARBA00022598"/>
    </source>
</evidence>
<dbReference type="Proteomes" id="UP000184172">
    <property type="component" value="Unassembled WGS sequence"/>
</dbReference>
<dbReference type="InterPro" id="IPR004408">
    <property type="entry name" value="Biotin_CoA_COase_ligase"/>
</dbReference>
<dbReference type="Gene3D" id="3.30.930.10">
    <property type="entry name" value="Bira Bifunctional Protein, Domain 2"/>
    <property type="match status" value="1"/>
</dbReference>
<evidence type="ECO:0000259" key="2">
    <source>
        <dbReference type="PROSITE" id="PS51733"/>
    </source>
</evidence>
<dbReference type="PANTHER" id="PTHR12835:SF5">
    <property type="entry name" value="BIOTIN--PROTEIN LIGASE"/>
    <property type="match status" value="1"/>
</dbReference>
<dbReference type="PANTHER" id="PTHR12835">
    <property type="entry name" value="BIOTIN PROTEIN LIGASE"/>
    <property type="match status" value="1"/>
</dbReference>
<dbReference type="AlphaFoldDB" id="A0A1M6HU15"/>
<dbReference type="InterPro" id="IPR004143">
    <property type="entry name" value="BPL_LPL_catalytic"/>
</dbReference>
<keyword evidence="4" id="KW-1185">Reference proteome</keyword>
<gene>
    <name evidence="3" type="ORF">SAMN04487908_11254</name>
</gene>
<dbReference type="PROSITE" id="PS51733">
    <property type="entry name" value="BPL_LPL_CATALYTIC"/>
    <property type="match status" value="1"/>
</dbReference>
<keyword evidence="1 3" id="KW-0436">Ligase</keyword>
<proteinExistence type="predicted"/>
<dbReference type="CDD" id="cd16442">
    <property type="entry name" value="BPL"/>
    <property type="match status" value="1"/>
</dbReference>
<dbReference type="SUPFAM" id="SSF55681">
    <property type="entry name" value="Class II aaRS and biotin synthetases"/>
    <property type="match status" value="1"/>
</dbReference>
<dbReference type="GO" id="GO:0005737">
    <property type="term" value="C:cytoplasm"/>
    <property type="evidence" value="ECO:0007669"/>
    <property type="project" value="TreeGrafter"/>
</dbReference>
<dbReference type="EMBL" id="FQYV01000012">
    <property type="protein sequence ID" value="SHJ25624.1"/>
    <property type="molecule type" value="Genomic_DNA"/>
</dbReference>
<dbReference type="Pfam" id="PF03099">
    <property type="entry name" value="BPL_LplA_LipB"/>
    <property type="match status" value="1"/>
</dbReference>
<reference evidence="4" key="1">
    <citation type="submission" date="2016-11" db="EMBL/GenBank/DDBJ databases">
        <authorList>
            <person name="Varghese N."/>
            <person name="Submissions S."/>
        </authorList>
    </citation>
    <scope>NUCLEOTIDE SEQUENCE [LARGE SCALE GENOMIC DNA]</scope>
    <source>
        <strain evidence="4">DSM 26349</strain>
    </source>
</reference>
<name>A0A1M6HU15_9FLAO</name>
<evidence type="ECO:0000313" key="3">
    <source>
        <dbReference type="EMBL" id="SHJ25624.1"/>
    </source>
</evidence>
<sequence length="260" mass="29076">MFLVDTIKSLKPNIVVVLNIIKLNATDSTNTYLKLLVNKTNVVDQTVVLAEDQQRGRGQMGNGWLSRKGQSLTFSVFKSFKGVMAEDQFMISMAVSLAIINAFKTFGLPKVSIKWPNDILSGNKKVAGILIENVLEGATVKYSVIGIGINVNEMEFPSLPQASSLKLEIGKSLELEEVLHAVLKNMFDKFELMTTQNFSDLRNVYEQNLFRKDIVSVFENKEGQHFNAIIKGISGIGELLIETENKAIEPFQIKELKLIY</sequence>
<dbReference type="NCBIfam" id="TIGR00121">
    <property type="entry name" value="birA_ligase"/>
    <property type="match status" value="1"/>
</dbReference>
<dbReference type="STRING" id="797419.SAMN05216556_11350"/>
<dbReference type="InterPro" id="IPR045864">
    <property type="entry name" value="aa-tRNA-synth_II/BPL/LPL"/>
</dbReference>
<evidence type="ECO:0000313" key="4">
    <source>
        <dbReference type="Proteomes" id="UP000184172"/>
    </source>
</evidence>